<dbReference type="GO" id="GO:0005634">
    <property type="term" value="C:nucleus"/>
    <property type="evidence" value="ECO:0007669"/>
    <property type="project" value="UniProtKB-SubCell"/>
</dbReference>
<proteinExistence type="predicted"/>
<reference evidence="3 4" key="1">
    <citation type="submission" date="2016-10" db="EMBL/GenBank/DDBJ databases">
        <authorList>
            <person name="Varghese N."/>
        </authorList>
    </citation>
    <scope>NUCLEOTIDE SEQUENCE [LARGE SCALE GENOMIC DNA]</scope>
</reference>
<accession>A0A1Y6LSN1</accession>
<dbReference type="Proteomes" id="UP000215453">
    <property type="component" value="Chromosome 9"/>
</dbReference>
<sequence length="400" mass="44301">MKAIAMKHQARAMAGLSTVLQTIQIYNQQGSITGPPRFLCSPGARYQALLTALLLGVSSAWYDASAVSLAHLFGARSLFRAWLVDESLCSVNDEPVLLNRQQSFLVGAFVFLECLASFIHDQTFDALAHIRRFGALAEGQTMYPNPWTGISTPLFVHLAETAVIMRYKRSFAGFQPQARAEAYNEAYKSAERLYKKTLLHTGAGREAMEETKDPTTPLDHLIAMDDAYRLVILMELVQVFPELILDEFKSSSAAKTQALVQETVVDFAIAILTVVSHLPQNSGGNVMLPLPLIIAGSALQAPRPFEKRPAGTSASCAARTSISAVMHSPRMLQKWREQTTFRLDRTYKHVGLAPLQFAEQLVQEVWRRADLVDSNGSETAVAAVHWMDTMIEERLETLFG</sequence>
<dbReference type="GO" id="GO:0003700">
    <property type="term" value="F:DNA-binding transcription factor activity"/>
    <property type="evidence" value="ECO:0007669"/>
    <property type="project" value="TreeGrafter"/>
</dbReference>
<dbReference type="AlphaFoldDB" id="A0A1Y6LSN1"/>
<protein>
    <recommendedName>
        <fullName evidence="5">Transcription factor domain-containing protein</fullName>
    </recommendedName>
</protein>
<dbReference type="Pfam" id="PF11951">
    <property type="entry name" value="Fungal_trans_2"/>
    <property type="match status" value="1"/>
</dbReference>
<evidence type="ECO:0000313" key="3">
    <source>
        <dbReference type="EMBL" id="SMY27423.1"/>
    </source>
</evidence>
<evidence type="ECO:0000256" key="1">
    <source>
        <dbReference type="ARBA" id="ARBA00004123"/>
    </source>
</evidence>
<gene>
    <name evidence="3" type="ORF">ZT1A5_G8868</name>
</gene>
<dbReference type="PANTHER" id="PTHR37534:SF44">
    <property type="entry name" value="ZN(II)2CYS6 TRANSCRIPTION FACTOR (EUROFUNG)"/>
    <property type="match status" value="1"/>
</dbReference>
<dbReference type="GO" id="GO:0000976">
    <property type="term" value="F:transcription cis-regulatory region binding"/>
    <property type="evidence" value="ECO:0007669"/>
    <property type="project" value="TreeGrafter"/>
</dbReference>
<dbReference type="InterPro" id="IPR021858">
    <property type="entry name" value="Fun_TF"/>
</dbReference>
<evidence type="ECO:0000256" key="2">
    <source>
        <dbReference type="ARBA" id="ARBA00023242"/>
    </source>
</evidence>
<evidence type="ECO:0000313" key="4">
    <source>
        <dbReference type="Proteomes" id="UP000215453"/>
    </source>
</evidence>
<dbReference type="PANTHER" id="PTHR37534">
    <property type="entry name" value="TRANSCRIPTIONAL ACTIVATOR PROTEIN UGA3"/>
    <property type="match status" value="1"/>
</dbReference>
<keyword evidence="2" id="KW-0539">Nucleus</keyword>
<dbReference type="GO" id="GO:0045944">
    <property type="term" value="P:positive regulation of transcription by RNA polymerase II"/>
    <property type="evidence" value="ECO:0007669"/>
    <property type="project" value="TreeGrafter"/>
</dbReference>
<dbReference type="EMBL" id="LT882684">
    <property type="protein sequence ID" value="SMY27423.1"/>
    <property type="molecule type" value="Genomic_DNA"/>
</dbReference>
<organism evidence="3 4">
    <name type="scientific">Zymoseptoria tritici ST99CH_1A5</name>
    <dbReference type="NCBI Taxonomy" id="1276529"/>
    <lineage>
        <taxon>Eukaryota</taxon>
        <taxon>Fungi</taxon>
        <taxon>Dikarya</taxon>
        <taxon>Ascomycota</taxon>
        <taxon>Pezizomycotina</taxon>
        <taxon>Dothideomycetes</taxon>
        <taxon>Dothideomycetidae</taxon>
        <taxon>Mycosphaerellales</taxon>
        <taxon>Mycosphaerellaceae</taxon>
        <taxon>Zymoseptoria</taxon>
    </lineage>
</organism>
<name>A0A1Y6LSN1_ZYMTR</name>
<evidence type="ECO:0008006" key="5">
    <source>
        <dbReference type="Google" id="ProtNLM"/>
    </source>
</evidence>
<comment type="subcellular location">
    <subcellularLocation>
        <location evidence="1">Nucleus</location>
    </subcellularLocation>
</comment>